<name>A0AAD9ZKJ8_9ROSI</name>
<comment type="caution">
    <text evidence="4">The sequence shown here is derived from an EMBL/GenBank/DDBJ whole genome shotgun (WGS) entry which is preliminary data.</text>
</comment>
<protein>
    <recommendedName>
        <fullName evidence="3">Beta-galactosidase galactose-binding domain-containing protein</fullName>
    </recommendedName>
</protein>
<dbReference type="InterPro" id="IPR001944">
    <property type="entry name" value="Glycoside_Hdrlase_35"/>
</dbReference>
<keyword evidence="2" id="KW-0326">Glycosidase</keyword>
<dbReference type="InterPro" id="IPR008979">
    <property type="entry name" value="Galactose-bd-like_sf"/>
</dbReference>
<evidence type="ECO:0000259" key="3">
    <source>
        <dbReference type="Pfam" id="PF21467"/>
    </source>
</evidence>
<organism evidence="4 5">
    <name type="scientific">Dipteronia sinensis</name>
    <dbReference type="NCBI Taxonomy" id="43782"/>
    <lineage>
        <taxon>Eukaryota</taxon>
        <taxon>Viridiplantae</taxon>
        <taxon>Streptophyta</taxon>
        <taxon>Embryophyta</taxon>
        <taxon>Tracheophyta</taxon>
        <taxon>Spermatophyta</taxon>
        <taxon>Magnoliopsida</taxon>
        <taxon>eudicotyledons</taxon>
        <taxon>Gunneridae</taxon>
        <taxon>Pentapetalae</taxon>
        <taxon>rosids</taxon>
        <taxon>malvids</taxon>
        <taxon>Sapindales</taxon>
        <taxon>Sapindaceae</taxon>
        <taxon>Hippocastanoideae</taxon>
        <taxon>Acereae</taxon>
        <taxon>Dipteronia</taxon>
    </lineage>
</organism>
<accession>A0AAD9ZKJ8</accession>
<dbReference type="PANTHER" id="PTHR23421">
    <property type="entry name" value="BETA-GALACTOSIDASE RELATED"/>
    <property type="match status" value="1"/>
</dbReference>
<dbReference type="EMBL" id="JANJYJ010000010">
    <property type="protein sequence ID" value="KAK3183777.1"/>
    <property type="molecule type" value="Genomic_DNA"/>
</dbReference>
<evidence type="ECO:0000313" key="4">
    <source>
        <dbReference type="EMBL" id="KAK3183777.1"/>
    </source>
</evidence>
<proteinExistence type="predicted"/>
<evidence type="ECO:0000313" key="5">
    <source>
        <dbReference type="Proteomes" id="UP001281410"/>
    </source>
</evidence>
<dbReference type="AlphaFoldDB" id="A0AAD9ZKJ8"/>
<dbReference type="SUPFAM" id="SSF49785">
    <property type="entry name" value="Galactose-binding domain-like"/>
    <property type="match status" value="1"/>
</dbReference>
<dbReference type="GO" id="GO:0005975">
    <property type="term" value="P:carbohydrate metabolic process"/>
    <property type="evidence" value="ECO:0007669"/>
    <property type="project" value="InterPro"/>
</dbReference>
<keyword evidence="1" id="KW-0378">Hydrolase</keyword>
<sequence>MAWYKTTFKAPLGTDSVVLDLLGMGKGFAWVNGHNIGCYWPSYMAKEDGCIPGTCDYSGSYDNKCLTCCGEPSQRYYHVPRSFMDEDVNTLVLLEEFSGNPSLDSGLYCYTFGMAGTGRDKRFK</sequence>
<keyword evidence="5" id="KW-1185">Reference proteome</keyword>
<dbReference type="InterPro" id="IPR048913">
    <property type="entry name" value="BetaGal_gal-bd"/>
</dbReference>
<dbReference type="GO" id="GO:0004553">
    <property type="term" value="F:hydrolase activity, hydrolyzing O-glycosyl compounds"/>
    <property type="evidence" value="ECO:0007669"/>
    <property type="project" value="InterPro"/>
</dbReference>
<dbReference type="Proteomes" id="UP001281410">
    <property type="component" value="Unassembled WGS sequence"/>
</dbReference>
<evidence type="ECO:0000256" key="1">
    <source>
        <dbReference type="ARBA" id="ARBA00022801"/>
    </source>
</evidence>
<dbReference type="Pfam" id="PF21467">
    <property type="entry name" value="BetaGal_gal-bd"/>
    <property type="match status" value="1"/>
</dbReference>
<feature type="domain" description="Beta-galactosidase galactose-binding" evidence="3">
    <location>
        <begin position="1"/>
        <end position="89"/>
    </location>
</feature>
<reference evidence="4" key="1">
    <citation type="journal article" date="2023" name="Plant J.">
        <title>Genome sequences and population genomics provide insights into the demographic history, inbreeding, and mutation load of two 'living fossil' tree species of Dipteronia.</title>
        <authorList>
            <person name="Feng Y."/>
            <person name="Comes H.P."/>
            <person name="Chen J."/>
            <person name="Zhu S."/>
            <person name="Lu R."/>
            <person name="Zhang X."/>
            <person name="Li P."/>
            <person name="Qiu J."/>
            <person name="Olsen K.M."/>
            <person name="Qiu Y."/>
        </authorList>
    </citation>
    <scope>NUCLEOTIDE SEQUENCE</scope>
    <source>
        <strain evidence="4">NBL</strain>
    </source>
</reference>
<dbReference type="Gene3D" id="2.60.120.260">
    <property type="entry name" value="Galactose-binding domain-like"/>
    <property type="match status" value="1"/>
</dbReference>
<evidence type="ECO:0000256" key="2">
    <source>
        <dbReference type="ARBA" id="ARBA00023295"/>
    </source>
</evidence>
<gene>
    <name evidence="4" type="ORF">Dsin_031063</name>
</gene>